<dbReference type="EMBL" id="BOPF01000002">
    <property type="protein sequence ID" value="GIJ43907.1"/>
    <property type="molecule type" value="Genomic_DNA"/>
</dbReference>
<accession>A0A8J3YGC9</accession>
<proteinExistence type="predicted"/>
<keyword evidence="2" id="KW-1185">Reference proteome</keyword>
<name>A0A8J3YGC9_9ACTN</name>
<dbReference type="AlphaFoldDB" id="A0A8J3YGC9"/>
<dbReference type="RefSeq" id="WP_203897433.1">
    <property type="nucleotide sequence ID" value="NZ_BOPF01000002.1"/>
</dbReference>
<dbReference type="Proteomes" id="UP000619260">
    <property type="component" value="Unassembled WGS sequence"/>
</dbReference>
<gene>
    <name evidence="1" type="ORF">Val02_07930</name>
</gene>
<organism evidence="1 2">
    <name type="scientific">Virgisporangium aliadipatigenens</name>
    <dbReference type="NCBI Taxonomy" id="741659"/>
    <lineage>
        <taxon>Bacteria</taxon>
        <taxon>Bacillati</taxon>
        <taxon>Actinomycetota</taxon>
        <taxon>Actinomycetes</taxon>
        <taxon>Micromonosporales</taxon>
        <taxon>Micromonosporaceae</taxon>
        <taxon>Virgisporangium</taxon>
    </lineage>
</organism>
<protein>
    <submittedName>
        <fullName evidence="1">Uncharacterized protein</fullName>
    </submittedName>
</protein>
<comment type="caution">
    <text evidence="1">The sequence shown here is derived from an EMBL/GenBank/DDBJ whole genome shotgun (WGS) entry which is preliminary data.</text>
</comment>
<evidence type="ECO:0000313" key="1">
    <source>
        <dbReference type="EMBL" id="GIJ43907.1"/>
    </source>
</evidence>
<sequence length="462" mass="47655">MRGSNLAELRAPLSDVDGALDLVDGFDDALGHGFARLGEERAGRLTVLAGAVAGSPLGDAVADAVAKVAAGSVSEEHLSALAAARAALLGAAHDALLARCDAALGRTRESWQPSASEGPPVAPNLLAGVRAWLTEVAVTGWRGVDHELVSASAPLVEALYGEPALRRVAVLLDGLTDELRASSPVATMPRLPERRWADLWSRALLLTRAGAWGAAGATDVTGRLLVLGVDVHEHATAVRVQVHGVLEPAGGDTPRLVRTNLVAAKVDTIVGPAVWQLFGDRPVLLGALAGGHALDLVDMPLLPGGDLVWHDERASAGAPADPFATARVLLPGAVAPPVHPLDRHPVGVATPVLIEGFTAGEGGFDIDGETLTVDVESLPDCGPLTAEAVAAAEACIGLLRWDAGRWSLRPLAVRGTVKRKPVATHTGDWALGPTDPKVVKAAAKAGDAVSVLRERAGRLLRK</sequence>
<evidence type="ECO:0000313" key="2">
    <source>
        <dbReference type="Proteomes" id="UP000619260"/>
    </source>
</evidence>
<reference evidence="1" key="1">
    <citation type="submission" date="2021-01" db="EMBL/GenBank/DDBJ databases">
        <title>Whole genome shotgun sequence of Virgisporangium aliadipatigenens NBRC 105644.</title>
        <authorList>
            <person name="Komaki H."/>
            <person name="Tamura T."/>
        </authorList>
    </citation>
    <scope>NUCLEOTIDE SEQUENCE</scope>
    <source>
        <strain evidence="1">NBRC 105644</strain>
    </source>
</reference>